<keyword evidence="3" id="KW-0276">Fatty acid metabolism</keyword>
<protein>
    <recommendedName>
        <fullName evidence="3">Acyl carrier protein</fullName>
        <shortName evidence="3">ACP</shortName>
    </recommendedName>
</protein>
<name>A0A2N8LEG8_9STRE</name>
<evidence type="ECO:0000256" key="1">
    <source>
        <dbReference type="ARBA" id="ARBA00022450"/>
    </source>
</evidence>
<reference evidence="5 6" key="1">
    <citation type="submission" date="2015-12" db="EMBL/GenBank/DDBJ databases">
        <title>Streptococcus penaeicida sp. nov.</title>
        <authorList>
            <person name="Gomez-Gil B."/>
            <person name="Morales-Covarrubias M."/>
        </authorList>
    </citation>
    <scope>NUCLEOTIDE SEQUENCE [LARGE SCALE GENOMIC DNA]</scope>
    <source>
        <strain evidence="5 6">CAIM 1838</strain>
    </source>
</reference>
<dbReference type="InterPro" id="IPR009081">
    <property type="entry name" value="PP-bd_ACP"/>
</dbReference>
<feature type="domain" description="Carrier" evidence="4">
    <location>
        <begin position="1"/>
        <end position="79"/>
    </location>
</feature>
<evidence type="ECO:0000256" key="2">
    <source>
        <dbReference type="ARBA" id="ARBA00022553"/>
    </source>
</evidence>
<keyword evidence="6" id="KW-1185">Reference proteome</keyword>
<dbReference type="HAMAP" id="MF_01217">
    <property type="entry name" value="Acyl_carrier"/>
    <property type="match status" value="1"/>
</dbReference>
<proteinExistence type="inferred from homology"/>
<keyword evidence="3" id="KW-0275">Fatty acid biosynthesis</keyword>
<comment type="PTM">
    <text evidence="3">4'-phosphopantetheine is transferred from CoA to a specific serine of apo-ACP by AcpS. This modification is essential for activity because fatty acids are bound in thioester linkage to the sulfhydryl of the prosthetic group.</text>
</comment>
<dbReference type="GO" id="GO:0005737">
    <property type="term" value="C:cytoplasm"/>
    <property type="evidence" value="ECO:0007669"/>
    <property type="project" value="UniProtKB-SubCell"/>
</dbReference>
<dbReference type="OrthoDB" id="9804551at2"/>
<dbReference type="PROSITE" id="PS50075">
    <property type="entry name" value="CARRIER"/>
    <property type="match status" value="1"/>
</dbReference>
<comment type="pathway">
    <text evidence="3">Lipid metabolism; fatty acid biosynthesis.</text>
</comment>
<evidence type="ECO:0000259" key="4">
    <source>
        <dbReference type="PROSITE" id="PS50075"/>
    </source>
</evidence>
<dbReference type="SUPFAM" id="SSF47336">
    <property type="entry name" value="ACP-like"/>
    <property type="match status" value="1"/>
</dbReference>
<accession>A0A2N8LEG8</accession>
<evidence type="ECO:0000313" key="5">
    <source>
        <dbReference type="EMBL" id="PND48576.1"/>
    </source>
</evidence>
<keyword evidence="3" id="KW-0443">Lipid metabolism</keyword>
<dbReference type="Proteomes" id="UP000235963">
    <property type="component" value="Unassembled WGS sequence"/>
</dbReference>
<comment type="caution">
    <text evidence="5">The sequence shown here is derived from an EMBL/GenBank/DDBJ whole genome shotgun (WGS) entry which is preliminary data.</text>
</comment>
<keyword evidence="3" id="KW-0444">Lipid biosynthesis</keyword>
<dbReference type="NCBIfam" id="NF009104">
    <property type="entry name" value="PRK12449.1"/>
    <property type="match status" value="1"/>
</dbReference>
<dbReference type="RefSeq" id="WP_102776653.1">
    <property type="nucleotide sequence ID" value="NZ_CBCSGP010000019.1"/>
</dbReference>
<dbReference type="Gene3D" id="1.10.1200.10">
    <property type="entry name" value="ACP-like"/>
    <property type="match status" value="1"/>
</dbReference>
<dbReference type="InterPro" id="IPR003231">
    <property type="entry name" value="ACP"/>
</dbReference>
<comment type="function">
    <text evidence="3">Carrier of the growing fatty acid chain in fatty acid biosynthesis.</text>
</comment>
<keyword evidence="2 3" id="KW-0597">Phosphoprotein</keyword>
<dbReference type="EMBL" id="LOCM01000003">
    <property type="protein sequence ID" value="PND48576.1"/>
    <property type="molecule type" value="Genomic_DNA"/>
</dbReference>
<evidence type="ECO:0000313" key="6">
    <source>
        <dbReference type="Proteomes" id="UP000235963"/>
    </source>
</evidence>
<feature type="modified residue" description="O-(pantetheine 4'-phosphoryl)serine" evidence="3">
    <location>
        <position position="39"/>
    </location>
</feature>
<comment type="similarity">
    <text evidence="3">Belongs to the acyl carrier protein (ACP) family.</text>
</comment>
<dbReference type="InterPro" id="IPR036736">
    <property type="entry name" value="ACP-like_sf"/>
</dbReference>
<keyword evidence="1 3" id="KW-0596">Phosphopantetheine</keyword>
<dbReference type="Pfam" id="PF00550">
    <property type="entry name" value="PP-binding"/>
    <property type="match status" value="1"/>
</dbReference>
<comment type="subcellular location">
    <subcellularLocation>
        <location evidence="3">Cytoplasm</location>
    </subcellularLocation>
</comment>
<evidence type="ECO:0000256" key="3">
    <source>
        <dbReference type="HAMAP-Rule" id="MF_01217"/>
    </source>
</evidence>
<organism evidence="5 6">
    <name type="scientific">Streptococcus penaeicida</name>
    <dbReference type="NCBI Taxonomy" id="1765960"/>
    <lineage>
        <taxon>Bacteria</taxon>
        <taxon>Bacillati</taxon>
        <taxon>Bacillota</taxon>
        <taxon>Bacilli</taxon>
        <taxon>Lactobacillales</taxon>
        <taxon>Streptococcaceae</taxon>
        <taxon>Streptococcus</taxon>
    </lineage>
</organism>
<dbReference type="GO" id="GO:0000036">
    <property type="term" value="F:acyl carrier activity"/>
    <property type="evidence" value="ECO:0007669"/>
    <property type="project" value="UniProtKB-UniRule"/>
</dbReference>
<gene>
    <name evidence="3" type="primary">acpP</name>
    <name evidence="5" type="ORF">AT575_00215</name>
</gene>
<dbReference type="UniPathway" id="UPA00094"/>
<dbReference type="AlphaFoldDB" id="A0A2N8LEG8"/>
<sequence>MTREAILVKLQEIMIEQDDTKEFVLTEETSLKDDIAVDSIELTEFIINVEDAFNISIPDEDVEDLTKISNLIDYLEGRLAK</sequence>
<keyword evidence="3" id="KW-0963">Cytoplasm</keyword>